<evidence type="ECO:0000259" key="3">
    <source>
        <dbReference type="PROSITE" id="PS51175"/>
    </source>
</evidence>
<keyword evidence="2" id="KW-0472">Membrane</keyword>
<dbReference type="Gene3D" id="2.60.120.260">
    <property type="entry name" value="Galactose-binding domain-like"/>
    <property type="match status" value="1"/>
</dbReference>
<accession>A0ABP3IPI4</accession>
<dbReference type="Proteomes" id="UP001500879">
    <property type="component" value="Unassembled WGS sequence"/>
</dbReference>
<reference evidence="5" key="1">
    <citation type="journal article" date="2019" name="Int. J. Syst. Evol. Microbiol.">
        <title>The Global Catalogue of Microorganisms (GCM) 10K type strain sequencing project: providing services to taxonomists for standard genome sequencing and annotation.</title>
        <authorList>
            <consortium name="The Broad Institute Genomics Platform"/>
            <consortium name="The Broad Institute Genome Sequencing Center for Infectious Disease"/>
            <person name="Wu L."/>
            <person name="Ma J."/>
        </authorList>
    </citation>
    <scope>NUCLEOTIDE SEQUENCE [LARGE SCALE GENOMIC DNA]</scope>
    <source>
        <strain evidence="5">JCM 4788</strain>
    </source>
</reference>
<dbReference type="RefSeq" id="WP_344025972.1">
    <property type="nucleotide sequence ID" value="NZ_BAAABX010000044.1"/>
</dbReference>
<organism evidence="4 5">
    <name type="scientific">Streptomyces luteireticuli</name>
    <dbReference type="NCBI Taxonomy" id="173858"/>
    <lineage>
        <taxon>Bacteria</taxon>
        <taxon>Bacillati</taxon>
        <taxon>Actinomycetota</taxon>
        <taxon>Actinomycetes</taxon>
        <taxon>Kitasatosporales</taxon>
        <taxon>Streptomycetaceae</taxon>
        <taxon>Streptomyces</taxon>
    </lineage>
</organism>
<keyword evidence="2" id="KW-0812">Transmembrane</keyword>
<evidence type="ECO:0000256" key="2">
    <source>
        <dbReference type="SAM" id="Phobius"/>
    </source>
</evidence>
<sequence>MTAGNNGGADGTGKPEEDDPFAYLYRSEGGAAQGGTQGGQAPQPGVPRTSYNQVRPVGSRQYNQQPGGGTYGAGIPPQHQPAPHYAAPETLPGGGAPNRPAPPAAQPRPKRRGLLIAAIAVVLVVAGGIGTAMVMNKDGGDDKSTSAKADGSQSPSAQEKKKDDKKKGDDKPSGKPVTDLIRDASSLRLSGGASTATSVKGAPSDGGAYVVLKPGASIEWNKVAAGSGGKYTVWVDYGVPSGDVSASLWVDGQKLDRVVNLKSYGPETNWSHTYNWVQLEGGKHDIKLMCDSGSCNANVARLKLLPGWVTS</sequence>
<dbReference type="EMBL" id="BAAABX010000044">
    <property type="protein sequence ID" value="GAA0413759.1"/>
    <property type="molecule type" value="Genomic_DNA"/>
</dbReference>
<dbReference type="InterPro" id="IPR008979">
    <property type="entry name" value="Galactose-bd-like_sf"/>
</dbReference>
<dbReference type="SUPFAM" id="SSF49785">
    <property type="entry name" value="Galactose-binding domain-like"/>
    <property type="match status" value="1"/>
</dbReference>
<feature type="domain" description="CBM6" evidence="3">
    <location>
        <begin position="179"/>
        <end position="305"/>
    </location>
</feature>
<dbReference type="Pfam" id="PF03422">
    <property type="entry name" value="CBM_6"/>
    <property type="match status" value="1"/>
</dbReference>
<feature type="compositionally biased region" description="Gly residues" evidence="1">
    <location>
        <begin position="1"/>
        <end position="11"/>
    </location>
</feature>
<proteinExistence type="predicted"/>
<evidence type="ECO:0000313" key="5">
    <source>
        <dbReference type="Proteomes" id="UP001500879"/>
    </source>
</evidence>
<keyword evidence="2" id="KW-1133">Transmembrane helix</keyword>
<feature type="region of interest" description="Disordered" evidence="1">
    <location>
        <begin position="1"/>
        <end position="109"/>
    </location>
</feature>
<protein>
    <submittedName>
        <fullName evidence="4">CBM35 domain-containing protein</fullName>
    </submittedName>
</protein>
<dbReference type="InterPro" id="IPR005084">
    <property type="entry name" value="CBM6"/>
</dbReference>
<feature type="transmembrane region" description="Helical" evidence="2">
    <location>
        <begin position="114"/>
        <end position="135"/>
    </location>
</feature>
<gene>
    <name evidence="4" type="ORF">GCM10010357_38660</name>
</gene>
<feature type="compositionally biased region" description="Basic and acidic residues" evidence="1">
    <location>
        <begin position="158"/>
        <end position="173"/>
    </location>
</feature>
<comment type="caution">
    <text evidence="4">The sequence shown here is derived from an EMBL/GenBank/DDBJ whole genome shotgun (WGS) entry which is preliminary data.</text>
</comment>
<evidence type="ECO:0000256" key="1">
    <source>
        <dbReference type="SAM" id="MobiDB-lite"/>
    </source>
</evidence>
<name>A0ABP3IPI4_9ACTN</name>
<keyword evidence="5" id="KW-1185">Reference proteome</keyword>
<feature type="region of interest" description="Disordered" evidence="1">
    <location>
        <begin position="140"/>
        <end position="184"/>
    </location>
</feature>
<evidence type="ECO:0000313" key="4">
    <source>
        <dbReference type="EMBL" id="GAA0413759.1"/>
    </source>
</evidence>
<dbReference type="PROSITE" id="PS51175">
    <property type="entry name" value="CBM6"/>
    <property type="match status" value="1"/>
</dbReference>